<dbReference type="PRINTS" id="PR01001">
    <property type="entry name" value="FADG3PDH"/>
</dbReference>
<proteinExistence type="inferred from homology"/>
<evidence type="ECO:0000256" key="2">
    <source>
        <dbReference type="ARBA" id="ARBA00004977"/>
    </source>
</evidence>
<accession>A0AA95JCK0</accession>
<comment type="similarity">
    <text evidence="3">Belongs to the FAD-dependent glycerol-3-phosphate dehydrogenase family.</text>
</comment>
<dbReference type="GO" id="GO:0046168">
    <property type="term" value="P:glycerol-3-phosphate catabolic process"/>
    <property type="evidence" value="ECO:0007669"/>
    <property type="project" value="TreeGrafter"/>
</dbReference>
<dbReference type="Pfam" id="PF16901">
    <property type="entry name" value="DAO_C"/>
    <property type="match status" value="1"/>
</dbReference>
<keyword evidence="6" id="KW-0285">Flavoprotein</keyword>
<keyword evidence="8" id="KW-0274">FAD</keyword>
<dbReference type="GO" id="GO:0004368">
    <property type="term" value="F:glycerol-3-phosphate dehydrogenase (quinone) activity"/>
    <property type="evidence" value="ECO:0007669"/>
    <property type="project" value="UniProtKB-EC"/>
</dbReference>
<feature type="domain" description="Alpha-glycerophosphate oxidase C-terminal" evidence="12">
    <location>
        <begin position="416"/>
        <end position="545"/>
    </location>
</feature>
<evidence type="ECO:0000259" key="12">
    <source>
        <dbReference type="Pfam" id="PF16901"/>
    </source>
</evidence>
<dbReference type="SUPFAM" id="SSF54373">
    <property type="entry name" value="FAD-linked reductases, C-terminal domain"/>
    <property type="match status" value="1"/>
</dbReference>
<dbReference type="InterPro" id="IPR000447">
    <property type="entry name" value="G3P_DH_FAD-dep"/>
</dbReference>
<evidence type="ECO:0000256" key="10">
    <source>
        <dbReference type="ARBA" id="ARBA00049055"/>
    </source>
</evidence>
<evidence type="ECO:0000256" key="6">
    <source>
        <dbReference type="ARBA" id="ARBA00022630"/>
    </source>
</evidence>
<dbReference type="Pfam" id="PF01266">
    <property type="entry name" value="DAO"/>
    <property type="match status" value="1"/>
</dbReference>
<dbReference type="PANTHER" id="PTHR11985">
    <property type="entry name" value="GLYCEROL-3-PHOSPHATE DEHYDROGENASE"/>
    <property type="match status" value="1"/>
</dbReference>
<name>A0AA95JCK0_9BACL</name>
<dbReference type="GO" id="GO:0006071">
    <property type="term" value="P:glycerol metabolic process"/>
    <property type="evidence" value="ECO:0007669"/>
    <property type="project" value="UniProtKB-KW"/>
</dbReference>
<reference evidence="13" key="1">
    <citation type="submission" date="2023-03" db="EMBL/GenBank/DDBJ databases">
        <title>Andean soil-derived lignocellulolytic bacterial consortium as a source of novel taxa and putative plastic-active enzymes.</title>
        <authorList>
            <person name="Diaz-Garcia L."/>
            <person name="Chuvochina M."/>
            <person name="Feuerriegel G."/>
            <person name="Bunk B."/>
            <person name="Sproer C."/>
            <person name="Streit W.R."/>
            <person name="Rodriguez L.M."/>
            <person name="Overmann J."/>
            <person name="Jimenez D.J."/>
        </authorList>
    </citation>
    <scope>NUCLEOTIDE SEQUENCE</scope>
    <source>
        <strain evidence="13">MAG 2441</strain>
    </source>
</reference>
<protein>
    <recommendedName>
        <fullName evidence="5">Aerobic glycerol-3-phosphate dehydrogenase</fullName>
        <ecNumber evidence="4">1.1.5.3</ecNumber>
    </recommendedName>
</protein>
<feature type="domain" description="FAD dependent oxidoreductase" evidence="11">
    <location>
        <begin position="33"/>
        <end position="358"/>
    </location>
</feature>
<gene>
    <name evidence="13" type="ORF">P0Y55_15805</name>
</gene>
<evidence type="ECO:0000313" key="14">
    <source>
        <dbReference type="Proteomes" id="UP001178662"/>
    </source>
</evidence>
<comment type="catalytic activity">
    <reaction evidence="10">
        <text>a quinone + sn-glycerol 3-phosphate = dihydroxyacetone phosphate + a quinol</text>
        <dbReference type="Rhea" id="RHEA:18977"/>
        <dbReference type="ChEBI" id="CHEBI:24646"/>
        <dbReference type="ChEBI" id="CHEBI:57597"/>
        <dbReference type="ChEBI" id="CHEBI:57642"/>
        <dbReference type="ChEBI" id="CHEBI:132124"/>
        <dbReference type="EC" id="1.1.5.3"/>
    </reaction>
</comment>
<evidence type="ECO:0000256" key="7">
    <source>
        <dbReference type="ARBA" id="ARBA00022798"/>
    </source>
</evidence>
<sequence>MTNDNLINPINDGTFSSLNRAEKLRQAASNGIDLLVIGGGITGAGIALNAASRGIRTLVVEMQDFAAGTSSRSTKLVHGGLRYLKQFEIGVVAEVGKERAIVYENGPHVTTPEWMMLPFYRGGTFGPIMTSLGLRVYDFLAGVKRGERRLMFNTEQTLLKEPLLKREGLLGSGYYVEYRTDDARLTIEVMKKAVELGAISVNYAKVESFLYEGDQLIGASISDQISGEVYELKAPTIVNATGPWVDELRDKDGSKQGKTLRLTKGVHLVFDRSRFPLSQAVYFDTPDGRMVFAIPREGKTYFGTTDTNYTGDIAHPQVTEQDRSYLLNAVNQIFPSLKLVDPDIESSWAGLRPLIQQEGKDPSEISRRDEVFVSPTGLISIAGGKLTGYRKMAESVVQRVVERLAVKGITSNRSSDTKHIPISGGEVGGSEGFPKYVEARIAEGVAAGLSPESAERLARQYGSNASKLFRYAEDERVRKVAEQYEVVLDLAAELHYAIYEECVVKPADFWIRRTGKLFFNIAEVHQWSNAVHAMMAQLLGWNDSQSQQYREELVVFTYEASTAVH</sequence>
<dbReference type="AlphaFoldDB" id="A0AA95JCK0"/>
<evidence type="ECO:0000256" key="3">
    <source>
        <dbReference type="ARBA" id="ARBA00007330"/>
    </source>
</evidence>
<keyword evidence="9" id="KW-0560">Oxidoreductase</keyword>
<dbReference type="PANTHER" id="PTHR11985:SF35">
    <property type="entry name" value="ANAEROBIC GLYCEROL-3-PHOSPHATE DEHYDROGENASE SUBUNIT A"/>
    <property type="match status" value="1"/>
</dbReference>
<dbReference type="SUPFAM" id="SSF51905">
    <property type="entry name" value="FAD/NAD(P)-binding domain"/>
    <property type="match status" value="1"/>
</dbReference>
<dbReference type="InterPro" id="IPR038299">
    <property type="entry name" value="DAO_C_sf"/>
</dbReference>
<comment type="pathway">
    <text evidence="2">Polyol metabolism; glycerol degradation via glycerol kinase pathway; glycerone phosphate from sn-glycerol 3-phosphate (aerobic route): step 1/1.</text>
</comment>
<evidence type="ECO:0000256" key="8">
    <source>
        <dbReference type="ARBA" id="ARBA00022827"/>
    </source>
</evidence>
<dbReference type="EC" id="1.1.5.3" evidence="4"/>
<evidence type="ECO:0000256" key="5">
    <source>
        <dbReference type="ARBA" id="ARBA00017956"/>
    </source>
</evidence>
<dbReference type="Gene3D" id="3.50.50.60">
    <property type="entry name" value="FAD/NAD(P)-binding domain"/>
    <property type="match status" value="1"/>
</dbReference>
<evidence type="ECO:0000259" key="11">
    <source>
        <dbReference type="Pfam" id="PF01266"/>
    </source>
</evidence>
<comment type="cofactor">
    <cofactor evidence="1">
        <name>FAD</name>
        <dbReference type="ChEBI" id="CHEBI:57692"/>
    </cofactor>
</comment>
<dbReference type="Proteomes" id="UP001178662">
    <property type="component" value="Chromosome"/>
</dbReference>
<evidence type="ECO:0000256" key="4">
    <source>
        <dbReference type="ARBA" id="ARBA00013029"/>
    </source>
</evidence>
<dbReference type="PROSITE" id="PS00978">
    <property type="entry name" value="FAD_G3PDH_2"/>
    <property type="match status" value="1"/>
</dbReference>
<organism evidence="13 14">
    <name type="scientific">Candidatus Cohnella colombiensis</name>
    <dbReference type="NCBI Taxonomy" id="3121368"/>
    <lineage>
        <taxon>Bacteria</taxon>
        <taxon>Bacillati</taxon>
        <taxon>Bacillota</taxon>
        <taxon>Bacilli</taxon>
        <taxon>Bacillales</taxon>
        <taxon>Paenibacillaceae</taxon>
        <taxon>Cohnella</taxon>
    </lineage>
</organism>
<evidence type="ECO:0000256" key="1">
    <source>
        <dbReference type="ARBA" id="ARBA00001974"/>
    </source>
</evidence>
<dbReference type="InterPro" id="IPR031656">
    <property type="entry name" value="DAO_C"/>
</dbReference>
<evidence type="ECO:0000256" key="9">
    <source>
        <dbReference type="ARBA" id="ARBA00023002"/>
    </source>
</evidence>
<dbReference type="EMBL" id="CP119317">
    <property type="protein sequence ID" value="WEK54007.1"/>
    <property type="molecule type" value="Genomic_DNA"/>
</dbReference>
<dbReference type="Gene3D" id="3.30.9.10">
    <property type="entry name" value="D-Amino Acid Oxidase, subunit A, domain 2"/>
    <property type="match status" value="1"/>
</dbReference>
<keyword evidence="14" id="KW-1185">Reference proteome</keyword>
<dbReference type="InterPro" id="IPR006076">
    <property type="entry name" value="FAD-dep_OxRdtase"/>
</dbReference>
<evidence type="ECO:0000313" key="13">
    <source>
        <dbReference type="EMBL" id="WEK54007.1"/>
    </source>
</evidence>
<dbReference type="InterPro" id="IPR036188">
    <property type="entry name" value="FAD/NAD-bd_sf"/>
</dbReference>
<dbReference type="Gene3D" id="1.10.8.870">
    <property type="entry name" value="Alpha-glycerophosphate oxidase, cap domain"/>
    <property type="match status" value="1"/>
</dbReference>
<keyword evidence="7" id="KW-0319">Glycerol metabolism</keyword>